<evidence type="ECO:0000313" key="4">
    <source>
        <dbReference type="Proteomes" id="UP000030764"/>
    </source>
</evidence>
<evidence type="ECO:0000313" key="3">
    <source>
        <dbReference type="EMBL" id="KFD65849.1"/>
    </source>
</evidence>
<organism evidence="2 4">
    <name type="scientific">Trichuris suis</name>
    <name type="common">pig whipworm</name>
    <dbReference type="NCBI Taxonomy" id="68888"/>
    <lineage>
        <taxon>Eukaryota</taxon>
        <taxon>Metazoa</taxon>
        <taxon>Ecdysozoa</taxon>
        <taxon>Nematoda</taxon>
        <taxon>Enoplea</taxon>
        <taxon>Dorylaimia</taxon>
        <taxon>Trichinellida</taxon>
        <taxon>Trichuridae</taxon>
        <taxon>Trichuris</taxon>
    </lineage>
</organism>
<proteinExistence type="predicted"/>
<dbReference type="AlphaFoldDB" id="A0A085M4D6"/>
<gene>
    <name evidence="2" type="ORF">M513_07064</name>
    <name evidence="3" type="ORF">M514_07064</name>
</gene>
<keyword evidence="4" id="KW-1185">Reference proteome</keyword>
<feature type="region of interest" description="Disordered" evidence="1">
    <location>
        <begin position="1"/>
        <end position="43"/>
    </location>
</feature>
<reference evidence="2 4" key="1">
    <citation type="journal article" date="2014" name="Nat. Genet.">
        <title>Genome and transcriptome of the porcine whipworm Trichuris suis.</title>
        <authorList>
            <person name="Jex A.R."/>
            <person name="Nejsum P."/>
            <person name="Schwarz E.M."/>
            <person name="Hu L."/>
            <person name="Young N.D."/>
            <person name="Hall R.S."/>
            <person name="Korhonen P.K."/>
            <person name="Liao S."/>
            <person name="Thamsborg S."/>
            <person name="Xia J."/>
            <person name="Xu P."/>
            <person name="Wang S."/>
            <person name="Scheerlinck J.P."/>
            <person name="Hofmann A."/>
            <person name="Sternberg P.W."/>
            <person name="Wang J."/>
            <person name="Gasser R.B."/>
        </authorList>
    </citation>
    <scope>NUCLEOTIDE SEQUENCE [LARGE SCALE GENOMIC DNA]</scope>
    <source>
        <strain evidence="3">DCEP-RM93F</strain>
        <strain evidence="2">DCEP-RM93M</strain>
    </source>
</reference>
<evidence type="ECO:0000256" key="1">
    <source>
        <dbReference type="SAM" id="MobiDB-lite"/>
    </source>
</evidence>
<evidence type="ECO:0000313" key="2">
    <source>
        <dbReference type="EMBL" id="KFD52082.1"/>
    </source>
</evidence>
<feature type="compositionally biased region" description="Low complexity" evidence="1">
    <location>
        <begin position="19"/>
        <end position="31"/>
    </location>
</feature>
<dbReference type="EMBL" id="KL363232">
    <property type="protein sequence ID" value="KFD52082.1"/>
    <property type="molecule type" value="Genomic_DNA"/>
</dbReference>
<feature type="compositionally biased region" description="Low complexity" evidence="1">
    <location>
        <begin position="1"/>
        <end position="11"/>
    </location>
</feature>
<feature type="region of interest" description="Disordered" evidence="1">
    <location>
        <begin position="115"/>
        <end position="157"/>
    </location>
</feature>
<dbReference type="Proteomes" id="UP000030764">
    <property type="component" value="Unassembled WGS sequence"/>
</dbReference>
<protein>
    <submittedName>
        <fullName evidence="2">Uncharacterized protein</fullName>
    </submittedName>
</protein>
<dbReference type="Proteomes" id="UP000030758">
    <property type="component" value="Unassembled WGS sequence"/>
</dbReference>
<name>A0A085M4D6_9BILA</name>
<sequence length="766" mass="85130">MQSRSSVSRASRLADDSSRSSLHMSLRSSSRNTTKKNILSDEANLSTAHSSDLAVVRAVDQGNDDHVLLLARNLVNLVANQQAPVLTSLTAAQLLEAIIENRALIDKIRESIDRKQKGSKMSLRPRTDNQATSGKEPAVSENSDEPTSVPRKRKRASRGSPSLIKCLLSDRLLDEDPNDVDFVSYNLVPSDVSTCSSEAEFSDDFLLDCEQHLESLADCIDMDESMSISPSNLNKRGQNENGDDSDFQVLDYDVSTKQNLGRQCSSNVAPTKSPVLQSADLSGVRINHEPFPQYLQEEVPCSSQVGFTTANLANMQANAQTPSDQISNSQAGESEIVDLTTNLEDVPVPHDQSYSTNPSGSLIPQNPLVVIANTITIPANVLILRSVPQNNCSTGLQEAPVYSQGSNSPVYFDPQLATSETAQPNISDFDPSTLGATSVESKMLTFEEIAKFLHFAPVNPESSREFTWLHVLRPPNYNKEKPIALSASSPSAVLCESLEVAALKVSITEIGENMFAEQMRQHVQMLLQSYLFCFHVTQSSYVVARAMAMLLELRKLMLTGGVRFRSEPWKNLENAFKDMSARMSFSGECIEGVPVELIELIARSRSFLYLELLPNMIKSNCIRSCRVSNFVPGENELAALCFLLLRKFFTSLNLCKLISRFALPYRSNNEIAQHLRNMVGTMASGELAKEVHSCVDWEYIHTGQLKACHHATRPLDERTLFERWPDCSLPYWLERYFTVRNQSSVETEFRMFCQDFSSFQGRAASL</sequence>
<accession>A0A085M4D6</accession>
<dbReference type="EMBL" id="KL367531">
    <property type="protein sequence ID" value="KFD65849.1"/>
    <property type="molecule type" value="Genomic_DNA"/>
</dbReference>